<gene>
    <name evidence="3" type="primary">Pkn2_1</name>
    <name evidence="3" type="ORF">EYF80_028026</name>
</gene>
<accession>A0A4Z2HA91</accession>
<dbReference type="GO" id="GO:0005524">
    <property type="term" value="F:ATP binding"/>
    <property type="evidence" value="ECO:0007669"/>
    <property type="project" value="InterPro"/>
</dbReference>
<dbReference type="OrthoDB" id="63267at2759"/>
<reference evidence="3 4" key="1">
    <citation type="submission" date="2019-03" db="EMBL/GenBank/DDBJ databases">
        <title>First draft genome of Liparis tanakae, snailfish: a comprehensive survey of snailfish specific genes.</title>
        <authorList>
            <person name="Kim W."/>
            <person name="Song I."/>
            <person name="Jeong J.-H."/>
            <person name="Kim D."/>
            <person name="Kim S."/>
            <person name="Ryu S."/>
            <person name="Song J.Y."/>
            <person name="Lee S.K."/>
        </authorList>
    </citation>
    <scope>NUCLEOTIDE SEQUENCE [LARGE SCALE GENOMIC DNA]</scope>
    <source>
        <tissue evidence="3">Muscle</tissue>
    </source>
</reference>
<dbReference type="InterPro" id="IPR017892">
    <property type="entry name" value="Pkinase_C"/>
</dbReference>
<protein>
    <submittedName>
        <fullName evidence="3">Serine/threonine-protein kinase N2</fullName>
    </submittedName>
</protein>
<proteinExistence type="predicted"/>
<keyword evidence="3" id="KW-0808">Transferase</keyword>
<evidence type="ECO:0000259" key="2">
    <source>
        <dbReference type="Pfam" id="PF00433"/>
    </source>
</evidence>
<evidence type="ECO:0000313" key="4">
    <source>
        <dbReference type="Proteomes" id="UP000314294"/>
    </source>
</evidence>
<keyword evidence="3" id="KW-0418">Kinase</keyword>
<feature type="region of interest" description="Disordered" evidence="1">
    <location>
        <begin position="1"/>
        <end position="47"/>
    </location>
</feature>
<keyword evidence="4" id="KW-1185">Reference proteome</keyword>
<feature type="compositionally biased region" description="Low complexity" evidence="1">
    <location>
        <begin position="34"/>
        <end position="45"/>
    </location>
</feature>
<organism evidence="3 4">
    <name type="scientific">Liparis tanakae</name>
    <name type="common">Tanaka's snailfish</name>
    <dbReference type="NCBI Taxonomy" id="230148"/>
    <lineage>
        <taxon>Eukaryota</taxon>
        <taxon>Metazoa</taxon>
        <taxon>Chordata</taxon>
        <taxon>Craniata</taxon>
        <taxon>Vertebrata</taxon>
        <taxon>Euteleostomi</taxon>
        <taxon>Actinopterygii</taxon>
        <taxon>Neopterygii</taxon>
        <taxon>Teleostei</taxon>
        <taxon>Neoteleostei</taxon>
        <taxon>Acanthomorphata</taxon>
        <taxon>Eupercaria</taxon>
        <taxon>Perciformes</taxon>
        <taxon>Cottioidei</taxon>
        <taxon>Cottales</taxon>
        <taxon>Liparidae</taxon>
        <taxon>Liparis</taxon>
    </lineage>
</organism>
<comment type="caution">
    <text evidence="3">The sequence shown here is derived from an EMBL/GenBank/DDBJ whole genome shotgun (WGS) entry which is preliminary data.</text>
</comment>
<feature type="region of interest" description="Disordered" evidence="1">
    <location>
        <begin position="220"/>
        <end position="240"/>
    </location>
</feature>
<evidence type="ECO:0000256" key="1">
    <source>
        <dbReference type="SAM" id="MobiDB-lite"/>
    </source>
</evidence>
<dbReference type="Proteomes" id="UP000314294">
    <property type="component" value="Unassembled WGS sequence"/>
</dbReference>
<feature type="domain" description="Protein kinase C-terminal" evidence="2">
    <location>
        <begin position="355"/>
        <end position="393"/>
    </location>
</feature>
<dbReference type="Pfam" id="PF00433">
    <property type="entry name" value="Pkinase_C"/>
    <property type="match status" value="1"/>
</dbReference>
<sequence>MCSLVSVAPVSGQSSGAPVPSPRTPQAPWRRPSVDTSSPISSSRDVSLRIKLEGNTTTEDKNQGDCSPWRLLFCVTCAKGKRRELHRWEAAAFLRSTSFSTSLLFLSYPSPALSSENRRGWSGCSVPSTPRYSSFTCRHRTSKPKGNVFASPTTPVPDATPLVLRVTLGATGLGGELAQPAGDGEALLQQQAVEGGAAEGLQVHLLLVVPELLRGFCTDGEEEEEGGSCDPRPRPRRHVTHDRAATWKAVKKAGGVQDRVSSSSSRLKAPQSKSLLVVLREAARVHGEEHHVAQEETGGGVQNARHTGTPLFFVGFALVSLPAAGIDLLQKNPEKRLGGGEEDAQEIKRHQFFKKDVSNFDEEFTRLQPVLTPPRTPCALTEEQQEIFAHFDFSSLS</sequence>
<evidence type="ECO:0000313" key="3">
    <source>
        <dbReference type="EMBL" id="TNN61804.1"/>
    </source>
</evidence>
<dbReference type="EMBL" id="SRLO01000308">
    <property type="protein sequence ID" value="TNN61804.1"/>
    <property type="molecule type" value="Genomic_DNA"/>
</dbReference>
<name>A0A4Z2HA91_9TELE</name>
<dbReference type="GO" id="GO:0004674">
    <property type="term" value="F:protein serine/threonine kinase activity"/>
    <property type="evidence" value="ECO:0007669"/>
    <property type="project" value="InterPro"/>
</dbReference>
<dbReference type="Gene3D" id="3.30.200.20">
    <property type="entry name" value="Phosphorylase Kinase, domain 1"/>
    <property type="match status" value="1"/>
</dbReference>
<dbReference type="AlphaFoldDB" id="A0A4Z2HA91"/>